<feature type="chain" id="PRO_5019381740" evidence="3">
    <location>
        <begin position="29"/>
        <end position="261"/>
    </location>
</feature>
<accession>A0A438GC34</accession>
<name>A0A438GC34_VITVI</name>
<dbReference type="GO" id="GO:0016671">
    <property type="term" value="F:oxidoreductase activity, acting on a sulfur group of donors, disulfide as acceptor"/>
    <property type="evidence" value="ECO:0007669"/>
    <property type="project" value="InterPro"/>
</dbReference>
<evidence type="ECO:0000256" key="1">
    <source>
        <dbReference type="ARBA" id="ARBA00005679"/>
    </source>
</evidence>
<evidence type="ECO:0000313" key="5">
    <source>
        <dbReference type="Proteomes" id="UP000288805"/>
    </source>
</evidence>
<protein>
    <submittedName>
        <fullName evidence="4">Gamma-interferon-inducible lysosomal thiol reductase</fullName>
    </submittedName>
</protein>
<dbReference type="AlphaFoldDB" id="A0A438GC34"/>
<evidence type="ECO:0000313" key="4">
    <source>
        <dbReference type="EMBL" id="RVW69777.1"/>
    </source>
</evidence>
<dbReference type="EMBL" id="QGNW01000483">
    <property type="protein sequence ID" value="RVW69777.1"/>
    <property type="molecule type" value="Genomic_DNA"/>
</dbReference>
<dbReference type="Pfam" id="PF03227">
    <property type="entry name" value="GILT"/>
    <property type="match status" value="1"/>
</dbReference>
<proteinExistence type="inferred from homology"/>
<evidence type="ECO:0000256" key="2">
    <source>
        <dbReference type="ARBA" id="ARBA00023180"/>
    </source>
</evidence>
<keyword evidence="3" id="KW-0732">Signal</keyword>
<dbReference type="InterPro" id="IPR004911">
    <property type="entry name" value="Interferon-induced_GILT"/>
</dbReference>
<feature type="signal peptide" evidence="3">
    <location>
        <begin position="1"/>
        <end position="28"/>
    </location>
</feature>
<comment type="caution">
    <text evidence="4">The sequence shown here is derived from an EMBL/GenBank/DDBJ whole genome shotgun (WGS) entry which is preliminary data.</text>
</comment>
<reference evidence="4 5" key="1">
    <citation type="journal article" date="2018" name="PLoS Genet.">
        <title>Population sequencing reveals clonal diversity and ancestral inbreeding in the grapevine cultivar Chardonnay.</title>
        <authorList>
            <person name="Roach M.J."/>
            <person name="Johnson D.L."/>
            <person name="Bohlmann J."/>
            <person name="van Vuuren H.J."/>
            <person name="Jones S.J."/>
            <person name="Pretorius I.S."/>
            <person name="Schmidt S.A."/>
            <person name="Borneman A.R."/>
        </authorList>
    </citation>
    <scope>NUCLEOTIDE SEQUENCE [LARGE SCALE GENOMIC DNA]</scope>
    <source>
        <strain evidence="5">cv. Chardonnay</strain>
        <tissue evidence="4">Leaf</tissue>
    </source>
</reference>
<organism evidence="4 5">
    <name type="scientific">Vitis vinifera</name>
    <name type="common">Grape</name>
    <dbReference type="NCBI Taxonomy" id="29760"/>
    <lineage>
        <taxon>Eukaryota</taxon>
        <taxon>Viridiplantae</taxon>
        <taxon>Streptophyta</taxon>
        <taxon>Embryophyta</taxon>
        <taxon>Tracheophyta</taxon>
        <taxon>Spermatophyta</taxon>
        <taxon>Magnoliopsida</taxon>
        <taxon>eudicotyledons</taxon>
        <taxon>Gunneridae</taxon>
        <taxon>Pentapetalae</taxon>
        <taxon>rosids</taxon>
        <taxon>Vitales</taxon>
        <taxon>Vitaceae</taxon>
        <taxon>Viteae</taxon>
        <taxon>Vitis</taxon>
    </lineage>
</organism>
<dbReference type="OrthoDB" id="958254at2759"/>
<comment type="similarity">
    <text evidence="1">Belongs to the GILT family.</text>
</comment>
<gene>
    <name evidence="4" type="primary">Ifi30</name>
    <name evidence="4" type="ORF">CK203_063561</name>
</gene>
<evidence type="ECO:0000256" key="3">
    <source>
        <dbReference type="SAM" id="SignalP"/>
    </source>
</evidence>
<dbReference type="PANTHER" id="PTHR13234:SF48">
    <property type="entry name" value="GAMMA INTERFERON RESPONSIVE LYSOSOMAL THIOL (GILT) REDUCTASE FAMILY PROTEIN"/>
    <property type="match status" value="1"/>
</dbReference>
<dbReference type="PANTHER" id="PTHR13234">
    <property type="entry name" value="GAMMA-INTERFERON INDUCIBLE LYSOSOMAL THIOL REDUCTASE GILT"/>
    <property type="match status" value="1"/>
</dbReference>
<sequence length="261" mass="29292">MASSRQLLSLILLISTLLTFFFTSPSHSSSDVFSGVSVSSVDPNRVTLSVYYETLCPYCSNFIVRDLLKIFENGLISIVNLRMIPWGNAVLRPDKTFQCQHGPAECVLNTVEACVINIYPRVDMHFRFIYCVEYLALEGKQAEWASCFDRSQLGKVPIDCYTSGYGNQLELKYAEETALLNPPHTGVPWVVVNDQPLKEDYNNFVAYVCRAYRGGNVPEACRSFQLNINSTVEENPINPLCYVNEAKNLTTSSPGKKITNL</sequence>
<keyword evidence="2" id="KW-0325">Glycoprotein</keyword>
<dbReference type="Proteomes" id="UP000288805">
    <property type="component" value="Unassembled WGS sequence"/>
</dbReference>